<evidence type="ECO:0000256" key="3">
    <source>
        <dbReference type="ARBA" id="ARBA00022989"/>
    </source>
</evidence>
<reference evidence="7" key="2">
    <citation type="submission" date="2019-09" db="UniProtKB">
        <authorList>
            <consortium name="WormBaseParasite"/>
        </authorList>
    </citation>
    <scope>IDENTIFICATION</scope>
</reference>
<protein>
    <submittedName>
        <fullName evidence="5 7">Uncharacterized protein</fullName>
    </submittedName>
</protein>
<name>A0A3P8C430_HELPZ</name>
<evidence type="ECO:0000313" key="6">
    <source>
        <dbReference type="Proteomes" id="UP000050761"/>
    </source>
</evidence>
<evidence type="ECO:0000313" key="7">
    <source>
        <dbReference type="WBParaSite" id="HPBE_0001893701-mRNA-1"/>
    </source>
</evidence>
<dbReference type="Pfam" id="PF02535">
    <property type="entry name" value="Zip"/>
    <property type="match status" value="1"/>
</dbReference>
<proteinExistence type="predicted"/>
<gene>
    <name evidence="5" type="ORF">HPBE_LOCUS18936</name>
</gene>
<dbReference type="EMBL" id="UZAH01031022">
    <property type="protein sequence ID" value="VDP13444.1"/>
    <property type="molecule type" value="Genomic_DNA"/>
</dbReference>
<comment type="subcellular location">
    <subcellularLocation>
        <location evidence="1">Membrane</location>
        <topology evidence="1">Multi-pass membrane protein</topology>
    </subcellularLocation>
</comment>
<keyword evidence="4" id="KW-0472">Membrane</keyword>
<keyword evidence="6" id="KW-1185">Reference proteome</keyword>
<dbReference type="WBParaSite" id="HPBE_0001893701-mRNA-1">
    <property type="protein sequence ID" value="HPBE_0001893701-mRNA-1"/>
    <property type="gene ID" value="HPBE_0001893701"/>
</dbReference>
<evidence type="ECO:0000313" key="5">
    <source>
        <dbReference type="EMBL" id="VDP13444.1"/>
    </source>
</evidence>
<organism evidence="5">
    <name type="scientific">Heligmosomoides polygyrus</name>
    <name type="common">Parasitic roundworm</name>
    <dbReference type="NCBI Taxonomy" id="6339"/>
    <lineage>
        <taxon>Eukaryota</taxon>
        <taxon>Metazoa</taxon>
        <taxon>Ecdysozoa</taxon>
        <taxon>Nematoda</taxon>
        <taxon>Chromadorea</taxon>
        <taxon>Rhabditida</taxon>
        <taxon>Rhabditina</taxon>
        <taxon>Rhabditomorpha</taxon>
        <taxon>Strongyloidea</taxon>
        <taxon>Heligmosomidae</taxon>
        <taxon>Heligmosomoides</taxon>
    </lineage>
</organism>
<dbReference type="GO" id="GO:0016020">
    <property type="term" value="C:membrane"/>
    <property type="evidence" value="ECO:0007669"/>
    <property type="project" value="UniProtKB-SubCell"/>
</dbReference>
<accession>A0A3P8C430</accession>
<dbReference type="InterPro" id="IPR003689">
    <property type="entry name" value="ZIP"/>
</dbReference>
<keyword evidence="3" id="KW-1133">Transmembrane helix</keyword>
<dbReference type="OrthoDB" id="448280at2759"/>
<dbReference type="GO" id="GO:0046873">
    <property type="term" value="F:metal ion transmembrane transporter activity"/>
    <property type="evidence" value="ECO:0007669"/>
    <property type="project" value="InterPro"/>
</dbReference>
<keyword evidence="2" id="KW-0812">Transmembrane</keyword>
<sequence length="337" mass="37256">MPGSCVVTDAKNLRYLPGTFVWILLYHISQLVLIKLTMPPTTFMFFQALISIPELLIPTIRRPNCGTSLTECGVDLLVRLLSWFLIFFVLVFCTFLPYCYLIRRSRNEERRISSLSISNCVACGIFLSTCFLGLIPHVRHQEGLIRPLLLTVGIITQGTAMQLRLLMVFLLARSFCSSGFPLTHFLKESLSEFSNGIVSAVDAVIVTPAIISFSAKEENGAIENLHRAAVIARAMTGVPSGKMGMHAYAIGADIAIPPKGITGHILRVGITQLTLVDLFDEELTLHLTTKDILTLAEKPPQLSGYDKAHIRKHAYDMPMCHTQTAVLPGLLIGIDNY</sequence>
<reference evidence="5 6" key="1">
    <citation type="submission" date="2018-11" db="EMBL/GenBank/DDBJ databases">
        <authorList>
            <consortium name="Pathogen Informatics"/>
        </authorList>
    </citation>
    <scope>NUCLEOTIDE SEQUENCE [LARGE SCALE GENOMIC DNA]</scope>
</reference>
<evidence type="ECO:0000256" key="4">
    <source>
        <dbReference type="ARBA" id="ARBA00023136"/>
    </source>
</evidence>
<evidence type="ECO:0000256" key="2">
    <source>
        <dbReference type="ARBA" id="ARBA00022692"/>
    </source>
</evidence>
<dbReference type="Proteomes" id="UP000050761">
    <property type="component" value="Unassembled WGS sequence"/>
</dbReference>
<dbReference type="AlphaFoldDB" id="A0A3P8C430"/>
<evidence type="ECO:0000256" key="1">
    <source>
        <dbReference type="ARBA" id="ARBA00004141"/>
    </source>
</evidence>